<keyword evidence="2 9" id="KW-0436">Ligase</keyword>
<accession>A0ABU5QLY1</accession>
<feature type="short sequence motif" description="'KMSKS' region" evidence="9">
    <location>
        <begin position="532"/>
        <end position="536"/>
    </location>
</feature>
<evidence type="ECO:0000259" key="11">
    <source>
        <dbReference type="Pfam" id="PF08264"/>
    </source>
</evidence>
<evidence type="ECO:0000256" key="7">
    <source>
        <dbReference type="ARBA" id="ARBA00023146"/>
    </source>
</evidence>
<comment type="subunit">
    <text evidence="9">Monomer.</text>
</comment>
<dbReference type="PRINTS" id="PR00986">
    <property type="entry name" value="TRNASYNTHVAL"/>
</dbReference>
<keyword evidence="1 9" id="KW-0963">Cytoplasm</keyword>
<dbReference type="PROSITE" id="PS00178">
    <property type="entry name" value="AA_TRNA_LIGASE_I"/>
    <property type="match status" value="1"/>
</dbReference>
<dbReference type="NCBIfam" id="TIGR00422">
    <property type="entry name" value="valS"/>
    <property type="match status" value="1"/>
</dbReference>
<dbReference type="Gene3D" id="3.90.740.10">
    <property type="entry name" value="Valyl/Leucyl/Isoleucyl-tRNA synthetase, editing domain"/>
    <property type="match status" value="1"/>
</dbReference>
<dbReference type="InterPro" id="IPR002303">
    <property type="entry name" value="Valyl-tRNA_ligase"/>
</dbReference>
<dbReference type="SUPFAM" id="SSF52374">
    <property type="entry name" value="Nucleotidylyl transferase"/>
    <property type="match status" value="1"/>
</dbReference>
<reference evidence="13 14" key="1">
    <citation type="submission" date="2023-12" db="EMBL/GenBank/DDBJ databases">
        <title>Novel species of the genus Arcicella isolated from rivers.</title>
        <authorList>
            <person name="Lu H."/>
        </authorList>
    </citation>
    <scope>NUCLEOTIDE SEQUENCE [LARGE SCALE GENOMIC DNA]</scope>
    <source>
        <strain evidence="13 14">LMG 21963</strain>
    </source>
</reference>
<comment type="caution">
    <text evidence="13">The sequence shown here is derived from an EMBL/GenBank/DDBJ whole genome shotgun (WGS) entry which is preliminary data.</text>
</comment>
<dbReference type="PANTHER" id="PTHR11946">
    <property type="entry name" value="VALYL-TRNA SYNTHETASES"/>
    <property type="match status" value="1"/>
</dbReference>
<dbReference type="InterPro" id="IPR019499">
    <property type="entry name" value="Val-tRNA_synth_tRNA-bd"/>
</dbReference>
<dbReference type="GO" id="GO:0004832">
    <property type="term" value="F:valine-tRNA ligase activity"/>
    <property type="evidence" value="ECO:0007669"/>
    <property type="project" value="UniProtKB-EC"/>
</dbReference>
<dbReference type="Pfam" id="PF10458">
    <property type="entry name" value="Val_tRNA-synt_C"/>
    <property type="match status" value="1"/>
</dbReference>
<name>A0ABU5QLY1_9BACT</name>
<keyword evidence="4 9" id="KW-0067">ATP-binding</keyword>
<comment type="domain">
    <text evidence="9">ValRS has two distinct active sites: one for aminoacylation and one for editing. The misactivated threonine is translocated from the active site to the editing site.</text>
</comment>
<keyword evidence="3 9" id="KW-0547">Nucleotide-binding</keyword>
<dbReference type="InterPro" id="IPR013155">
    <property type="entry name" value="M/V/L/I-tRNA-synth_anticd-bd"/>
</dbReference>
<evidence type="ECO:0000259" key="10">
    <source>
        <dbReference type="Pfam" id="PF00133"/>
    </source>
</evidence>
<dbReference type="EC" id="6.1.1.9" evidence="9"/>
<dbReference type="Gene3D" id="3.40.50.620">
    <property type="entry name" value="HUPs"/>
    <property type="match status" value="2"/>
</dbReference>
<dbReference type="CDD" id="cd07962">
    <property type="entry name" value="Anticodon_Ia_Val"/>
    <property type="match status" value="1"/>
</dbReference>
<evidence type="ECO:0000259" key="12">
    <source>
        <dbReference type="Pfam" id="PF10458"/>
    </source>
</evidence>
<feature type="binding site" evidence="9">
    <location>
        <position position="535"/>
    </location>
    <ligand>
        <name>ATP</name>
        <dbReference type="ChEBI" id="CHEBI:30616"/>
    </ligand>
</feature>
<keyword evidence="7 9" id="KW-0030">Aminoacyl-tRNA synthetase</keyword>
<keyword evidence="14" id="KW-1185">Reference proteome</keyword>
<evidence type="ECO:0000256" key="4">
    <source>
        <dbReference type="ARBA" id="ARBA00022840"/>
    </source>
</evidence>
<keyword evidence="6 9" id="KW-0175">Coiled coil</keyword>
<dbReference type="Pfam" id="PF08264">
    <property type="entry name" value="Anticodon_1"/>
    <property type="match status" value="1"/>
</dbReference>
<keyword evidence="5 9" id="KW-0648">Protein biosynthesis</keyword>
<comment type="catalytic activity">
    <reaction evidence="8 9">
        <text>tRNA(Val) + L-valine + ATP = L-valyl-tRNA(Val) + AMP + diphosphate</text>
        <dbReference type="Rhea" id="RHEA:10704"/>
        <dbReference type="Rhea" id="RHEA-COMP:9672"/>
        <dbReference type="Rhea" id="RHEA-COMP:9708"/>
        <dbReference type="ChEBI" id="CHEBI:30616"/>
        <dbReference type="ChEBI" id="CHEBI:33019"/>
        <dbReference type="ChEBI" id="CHEBI:57762"/>
        <dbReference type="ChEBI" id="CHEBI:78442"/>
        <dbReference type="ChEBI" id="CHEBI:78537"/>
        <dbReference type="ChEBI" id="CHEBI:456215"/>
        <dbReference type="EC" id="6.1.1.9"/>
    </reaction>
</comment>
<dbReference type="Pfam" id="PF00133">
    <property type="entry name" value="tRNA-synt_1"/>
    <property type="match status" value="1"/>
</dbReference>
<evidence type="ECO:0000256" key="3">
    <source>
        <dbReference type="ARBA" id="ARBA00022741"/>
    </source>
</evidence>
<feature type="short sequence motif" description="'HIGH' region" evidence="9">
    <location>
        <begin position="43"/>
        <end position="53"/>
    </location>
</feature>
<sequence length="875" mass="100080">MISKTYAPQDIEAKWYKYWLDNKFFASKPNPDKEPYSIVIPPPNVTGVLHMGHMLNNTIQDVLIRKARMEGKEACWVPGTDHASIATEAKVVAMLKERGIEKKDLTRDEFLAYAMEWKDKYGGIILEQLKKLGASCDWDRTRFTMEPSLYQAVIDTFVRLYEKGKIYRGVRMVNWDPQGKTALSDEEVIDKDVQAKLYYITYNVVGEEGSLTIATSRPETIMADSAVCINPNDERYTHLHGKTVMIPLLGRAIPVILDEYVTMDFGTGCLKVTPAHDLNDYELGLKHKLPVIDILDDAGFLNEKAVLFVGQDRFAARRNIVKELEEAGHLVKVEEYKSIVKTSERTGAVIEPKLSLQWFLEMKEISLPALENVMNDNIKLYPPKFKNMYSSWMENVRDWCISRQLWWGQQIPAYYLQDGTVIVAKSKREALRKAQHELQLFALTEEDLTQDPDVLDTWFSSWLWPISVFDGIENPDNEDIKYYYPTNDLVTAPEILFFWVARMIIAGYEWRGELPFRNVYLTGIVRDKLGRKMSKSLGNSPDPLDLIAQYGADGVRTGMLFSSPAGNDLMFDEKLVEQGRNFCNKVWNAYRLVEGWNATDISQPQENSLAIQWLESRLNQTIIDVQEHFVKFRISDALLSIYNLIWDDFCGKYLEMIKPAYEQPIDKATFEATITLFEKLMCLAHPYMPFITEEIWQAISQRGETESICRASYPIAGEVNAQLLGDFDALFTIVTKIRETRNAKQLSPKTALPLSIKTDDKARYQTLEGIIQKLANTETIEYVSDKVEGALSFVVKADEFFINLAGEIDVEAELANAQKELEYNLGFKKSTEAKLANERFVANAKPELVERERQKLADAESKIKALEEMIASLSK</sequence>
<dbReference type="Proteomes" id="UP001304671">
    <property type="component" value="Unassembled WGS sequence"/>
</dbReference>
<dbReference type="SUPFAM" id="SSF46589">
    <property type="entry name" value="tRNA-binding arm"/>
    <property type="match status" value="1"/>
</dbReference>
<feature type="domain" description="Methionyl/Valyl/Leucyl/Isoleucyl-tRNA synthetase anticodon-binding" evidence="11">
    <location>
        <begin position="612"/>
        <end position="753"/>
    </location>
</feature>
<organism evidence="13 14">
    <name type="scientific">Arcicella aquatica</name>
    <dbReference type="NCBI Taxonomy" id="217141"/>
    <lineage>
        <taxon>Bacteria</taxon>
        <taxon>Pseudomonadati</taxon>
        <taxon>Bacteroidota</taxon>
        <taxon>Cytophagia</taxon>
        <taxon>Cytophagales</taxon>
        <taxon>Flectobacillaceae</taxon>
        <taxon>Arcicella</taxon>
    </lineage>
</organism>
<dbReference type="CDD" id="cd00817">
    <property type="entry name" value="ValRS_core"/>
    <property type="match status" value="1"/>
</dbReference>
<dbReference type="Gene3D" id="1.10.730.10">
    <property type="entry name" value="Isoleucyl-tRNA Synthetase, Domain 1"/>
    <property type="match status" value="1"/>
</dbReference>
<dbReference type="SUPFAM" id="SSF47323">
    <property type="entry name" value="Anticodon-binding domain of a subclass of class I aminoacyl-tRNA synthetases"/>
    <property type="match status" value="1"/>
</dbReference>
<evidence type="ECO:0000256" key="1">
    <source>
        <dbReference type="ARBA" id="ARBA00022490"/>
    </source>
</evidence>
<comment type="domain">
    <text evidence="9">The C-terminal coiled-coil domain is crucial for aminoacylation activity.</text>
</comment>
<comment type="similarity">
    <text evidence="9">Belongs to the class-I aminoacyl-tRNA synthetase family. ValS type 1 subfamily.</text>
</comment>
<comment type="subcellular location">
    <subcellularLocation>
        <location evidence="9">Cytoplasm</location>
    </subcellularLocation>
</comment>
<dbReference type="InterPro" id="IPR033705">
    <property type="entry name" value="Anticodon_Ia_Val"/>
</dbReference>
<evidence type="ECO:0000256" key="2">
    <source>
        <dbReference type="ARBA" id="ARBA00022598"/>
    </source>
</evidence>
<dbReference type="InterPro" id="IPR001412">
    <property type="entry name" value="aa-tRNA-synth_I_CS"/>
</dbReference>
<dbReference type="InterPro" id="IPR010978">
    <property type="entry name" value="tRNA-bd_arm"/>
</dbReference>
<evidence type="ECO:0000256" key="8">
    <source>
        <dbReference type="ARBA" id="ARBA00047552"/>
    </source>
</evidence>
<dbReference type="InterPro" id="IPR009008">
    <property type="entry name" value="Val/Leu/Ile-tRNA-synth_edit"/>
</dbReference>
<gene>
    <name evidence="9" type="primary">valS</name>
    <name evidence="13" type="ORF">VB264_09795</name>
</gene>
<evidence type="ECO:0000256" key="9">
    <source>
        <dbReference type="HAMAP-Rule" id="MF_02004"/>
    </source>
</evidence>
<dbReference type="SUPFAM" id="SSF50677">
    <property type="entry name" value="ValRS/IleRS/LeuRS editing domain"/>
    <property type="match status" value="1"/>
</dbReference>
<feature type="domain" description="Aminoacyl-tRNA synthetase class Ia" evidence="10">
    <location>
        <begin position="14"/>
        <end position="571"/>
    </location>
</feature>
<dbReference type="HAMAP" id="MF_02004">
    <property type="entry name" value="Val_tRNA_synth_type1"/>
    <property type="match status" value="1"/>
</dbReference>
<dbReference type="RefSeq" id="WP_323248908.1">
    <property type="nucleotide sequence ID" value="NZ_JAYFUL010000012.1"/>
</dbReference>
<dbReference type="NCBIfam" id="NF004349">
    <property type="entry name" value="PRK05729.1"/>
    <property type="match status" value="1"/>
</dbReference>
<comment type="function">
    <text evidence="9">Catalyzes the attachment of valine to tRNA(Val). As ValRS can inadvertently accommodate and process structurally similar amino acids such as threonine, to avoid such errors, it has a 'posttransfer' editing activity that hydrolyzes mischarged Thr-tRNA(Val) in a tRNA-dependent manner.</text>
</comment>
<dbReference type="Gene3D" id="1.10.287.380">
    <property type="entry name" value="Valyl-tRNA synthetase, C-terminal domain"/>
    <property type="match status" value="1"/>
</dbReference>
<proteinExistence type="inferred from homology"/>
<evidence type="ECO:0000256" key="5">
    <source>
        <dbReference type="ARBA" id="ARBA00022917"/>
    </source>
</evidence>
<protein>
    <recommendedName>
        <fullName evidence="9">Valine--tRNA ligase</fullName>
        <ecNumber evidence="9">6.1.1.9</ecNumber>
    </recommendedName>
    <alternativeName>
        <fullName evidence="9">Valyl-tRNA synthetase</fullName>
        <shortName evidence="9">ValRS</shortName>
    </alternativeName>
</protein>
<evidence type="ECO:0000313" key="14">
    <source>
        <dbReference type="Proteomes" id="UP001304671"/>
    </source>
</evidence>
<dbReference type="PANTHER" id="PTHR11946:SF109">
    <property type="entry name" value="VALINE--TRNA LIGASE"/>
    <property type="match status" value="1"/>
</dbReference>
<evidence type="ECO:0000256" key="6">
    <source>
        <dbReference type="ARBA" id="ARBA00023054"/>
    </source>
</evidence>
<dbReference type="InterPro" id="IPR002300">
    <property type="entry name" value="aa-tRNA-synth_Ia"/>
</dbReference>
<feature type="domain" description="Valyl-tRNA synthetase tRNA-binding arm" evidence="12">
    <location>
        <begin position="809"/>
        <end position="873"/>
    </location>
</feature>
<dbReference type="EMBL" id="JAYFUL010000012">
    <property type="protein sequence ID" value="MEA5258077.1"/>
    <property type="molecule type" value="Genomic_DNA"/>
</dbReference>
<evidence type="ECO:0000313" key="13">
    <source>
        <dbReference type="EMBL" id="MEA5258077.1"/>
    </source>
</evidence>
<dbReference type="InterPro" id="IPR009080">
    <property type="entry name" value="tRNAsynth_Ia_anticodon-bd"/>
</dbReference>
<dbReference type="InterPro" id="IPR014729">
    <property type="entry name" value="Rossmann-like_a/b/a_fold"/>
</dbReference>
<dbReference type="InterPro" id="IPR037118">
    <property type="entry name" value="Val-tRNA_synth_C_sf"/>
</dbReference>